<accession>A0A2Z5ZCZ5</accession>
<proteinExistence type="predicted"/>
<reference evidence="1 2" key="1">
    <citation type="submission" date="2018-02" db="EMBL/GenBank/DDBJ databases">
        <title>Acetobacter orientalis genome.</title>
        <authorList>
            <person name="Nakashima N."/>
            <person name="Tamura T."/>
        </authorList>
    </citation>
    <scope>NUCLEOTIDE SEQUENCE [LARGE SCALE GENOMIC DNA]</scope>
    <source>
        <strain evidence="1 2">FAN1</strain>
    </source>
</reference>
<name>A0A2Z5ZCZ5_9PROT</name>
<gene>
    <name evidence="1" type="ORF">AcetOrient_orf00065</name>
</gene>
<organism evidence="1 2">
    <name type="scientific">Acetobacter orientalis</name>
    <dbReference type="NCBI Taxonomy" id="146474"/>
    <lineage>
        <taxon>Bacteria</taxon>
        <taxon>Pseudomonadati</taxon>
        <taxon>Pseudomonadota</taxon>
        <taxon>Alphaproteobacteria</taxon>
        <taxon>Acetobacterales</taxon>
        <taxon>Acetobacteraceae</taxon>
        <taxon>Acetobacter</taxon>
    </lineage>
</organism>
<dbReference type="Proteomes" id="UP000270034">
    <property type="component" value="Chromosome"/>
</dbReference>
<dbReference type="KEGG" id="aot:AcetOri_orf00065"/>
<dbReference type="EMBL" id="AP018515">
    <property type="protein sequence ID" value="BBC78390.1"/>
    <property type="molecule type" value="Genomic_DNA"/>
</dbReference>
<evidence type="ECO:0000313" key="2">
    <source>
        <dbReference type="Proteomes" id="UP000270034"/>
    </source>
</evidence>
<sequence length="37" mass="4038">MHTPLPANPCKNQYPIGARATPVVQGQALSRQRYDAS</sequence>
<protein>
    <submittedName>
        <fullName evidence="1">Uncharacterized protein</fullName>
    </submittedName>
</protein>
<dbReference type="AlphaFoldDB" id="A0A2Z5ZCZ5"/>
<evidence type="ECO:0000313" key="1">
    <source>
        <dbReference type="EMBL" id="BBC78390.1"/>
    </source>
</evidence>